<accession>A0AAU9NLQ2</accession>
<organism evidence="1 2">
    <name type="scientific">Lactuca virosa</name>
    <dbReference type="NCBI Taxonomy" id="75947"/>
    <lineage>
        <taxon>Eukaryota</taxon>
        <taxon>Viridiplantae</taxon>
        <taxon>Streptophyta</taxon>
        <taxon>Embryophyta</taxon>
        <taxon>Tracheophyta</taxon>
        <taxon>Spermatophyta</taxon>
        <taxon>Magnoliopsida</taxon>
        <taxon>eudicotyledons</taxon>
        <taxon>Gunneridae</taxon>
        <taxon>Pentapetalae</taxon>
        <taxon>asterids</taxon>
        <taxon>campanulids</taxon>
        <taxon>Asterales</taxon>
        <taxon>Asteraceae</taxon>
        <taxon>Cichorioideae</taxon>
        <taxon>Cichorieae</taxon>
        <taxon>Lactucinae</taxon>
        <taxon>Lactuca</taxon>
    </lineage>
</organism>
<dbReference type="Proteomes" id="UP001157418">
    <property type="component" value="Unassembled WGS sequence"/>
</dbReference>
<protein>
    <submittedName>
        <fullName evidence="1">Uncharacterized protein</fullName>
    </submittedName>
</protein>
<proteinExistence type="predicted"/>
<gene>
    <name evidence="1" type="ORF">LVIROSA_LOCUS25068</name>
</gene>
<reference evidence="1 2" key="1">
    <citation type="submission" date="2022-01" db="EMBL/GenBank/DDBJ databases">
        <authorList>
            <person name="Xiong W."/>
            <person name="Schranz E."/>
        </authorList>
    </citation>
    <scope>NUCLEOTIDE SEQUENCE [LARGE SCALE GENOMIC DNA]</scope>
</reference>
<evidence type="ECO:0000313" key="1">
    <source>
        <dbReference type="EMBL" id="CAH1438832.1"/>
    </source>
</evidence>
<sequence length="125" mass="14186">MAAVGTTEKGLVRSSLTATEANDVAGNDSRAVRRWSYLHGNGLHDRFVELLHRSGNWESEQRETVGLCVFRQGLRFHFSGDLLLQTDHDLKFCYICDRKETRGSGKRFIDRNKKNEKTSTGILVT</sequence>
<name>A0AAU9NLQ2_9ASTR</name>
<dbReference type="EMBL" id="CAKMRJ010004445">
    <property type="protein sequence ID" value="CAH1438832.1"/>
    <property type="molecule type" value="Genomic_DNA"/>
</dbReference>
<comment type="caution">
    <text evidence="1">The sequence shown here is derived from an EMBL/GenBank/DDBJ whole genome shotgun (WGS) entry which is preliminary data.</text>
</comment>
<keyword evidence="2" id="KW-1185">Reference proteome</keyword>
<evidence type="ECO:0000313" key="2">
    <source>
        <dbReference type="Proteomes" id="UP001157418"/>
    </source>
</evidence>
<dbReference type="AlphaFoldDB" id="A0AAU9NLQ2"/>